<dbReference type="SUPFAM" id="SSF52540">
    <property type="entry name" value="P-loop containing nucleoside triphosphate hydrolases"/>
    <property type="match status" value="1"/>
</dbReference>
<dbReference type="CDD" id="cd06170">
    <property type="entry name" value="LuxR_C_like"/>
    <property type="match status" value="1"/>
</dbReference>
<dbReference type="GO" id="GO:0004016">
    <property type="term" value="F:adenylate cyclase activity"/>
    <property type="evidence" value="ECO:0007669"/>
    <property type="project" value="TreeGrafter"/>
</dbReference>
<keyword evidence="6" id="KW-1185">Reference proteome</keyword>
<dbReference type="EMBL" id="MOMC01000062">
    <property type="protein sequence ID" value="ONH25253.1"/>
    <property type="molecule type" value="Genomic_DNA"/>
</dbReference>
<dbReference type="Gene3D" id="3.40.50.300">
    <property type="entry name" value="P-loop containing nucleotide triphosphate hydrolases"/>
    <property type="match status" value="1"/>
</dbReference>
<evidence type="ECO:0000256" key="3">
    <source>
        <dbReference type="SAM" id="MobiDB-lite"/>
    </source>
</evidence>
<dbReference type="Gene3D" id="1.10.10.10">
    <property type="entry name" value="Winged helix-like DNA-binding domain superfamily/Winged helix DNA-binding domain"/>
    <property type="match status" value="1"/>
</dbReference>
<dbReference type="InterPro" id="IPR000792">
    <property type="entry name" value="Tscrpt_reg_LuxR_C"/>
</dbReference>
<dbReference type="PANTHER" id="PTHR16305">
    <property type="entry name" value="TESTICULAR SOLUBLE ADENYLYL CYCLASE"/>
    <property type="match status" value="1"/>
</dbReference>
<dbReference type="InterPro" id="IPR041664">
    <property type="entry name" value="AAA_16"/>
</dbReference>
<dbReference type="Proteomes" id="UP000188929">
    <property type="component" value="Unassembled WGS sequence"/>
</dbReference>
<keyword evidence="1" id="KW-0547">Nucleotide-binding</keyword>
<accession>A0A1V2I635</accession>
<dbReference type="GO" id="GO:0005524">
    <property type="term" value="F:ATP binding"/>
    <property type="evidence" value="ECO:0007669"/>
    <property type="project" value="UniProtKB-KW"/>
</dbReference>
<organism evidence="5 6">
    <name type="scientific">Pseudofrankia asymbiotica</name>
    <dbReference type="NCBI Taxonomy" id="1834516"/>
    <lineage>
        <taxon>Bacteria</taxon>
        <taxon>Bacillati</taxon>
        <taxon>Actinomycetota</taxon>
        <taxon>Actinomycetes</taxon>
        <taxon>Frankiales</taxon>
        <taxon>Frankiaceae</taxon>
        <taxon>Pseudofrankia</taxon>
    </lineage>
</organism>
<feature type="region of interest" description="Disordered" evidence="3">
    <location>
        <begin position="916"/>
        <end position="939"/>
    </location>
</feature>
<dbReference type="Pfam" id="PF00196">
    <property type="entry name" value="GerE"/>
    <property type="match status" value="1"/>
</dbReference>
<dbReference type="SMART" id="SM00421">
    <property type="entry name" value="HTH_LUXR"/>
    <property type="match status" value="1"/>
</dbReference>
<dbReference type="PROSITE" id="PS50043">
    <property type="entry name" value="HTH_LUXR_2"/>
    <property type="match status" value="1"/>
</dbReference>
<reference evidence="6" key="1">
    <citation type="submission" date="2016-10" db="EMBL/GenBank/DDBJ databases">
        <title>Frankia sp. NRRL B-16386 Genome sequencing.</title>
        <authorList>
            <person name="Ghodhbane-Gtari F."/>
            <person name="Swanson E."/>
            <person name="Gueddou A."/>
            <person name="Hezbri K."/>
            <person name="Ktari K."/>
            <person name="Nouioui I."/>
            <person name="Morris K."/>
            <person name="Simpson S."/>
            <person name="Abebe-Akele F."/>
            <person name="Thomas K."/>
            <person name="Gtari M."/>
            <person name="Tisa L.S."/>
        </authorList>
    </citation>
    <scope>NUCLEOTIDE SEQUENCE [LARGE SCALE GENOMIC DNA]</scope>
    <source>
        <strain evidence="6">NRRL B-16386</strain>
    </source>
</reference>
<dbReference type="PRINTS" id="PR00038">
    <property type="entry name" value="HTHLUXR"/>
</dbReference>
<dbReference type="InterPro" id="IPR027417">
    <property type="entry name" value="P-loop_NTPase"/>
</dbReference>
<dbReference type="AlphaFoldDB" id="A0A1V2I635"/>
<name>A0A1V2I635_9ACTN</name>
<proteinExistence type="predicted"/>
<comment type="caution">
    <text evidence="5">The sequence shown here is derived from an EMBL/GenBank/DDBJ whole genome shotgun (WGS) entry which is preliminary data.</text>
</comment>
<protein>
    <recommendedName>
        <fullName evidence="4">HTH luxR-type domain-containing protein</fullName>
    </recommendedName>
</protein>
<dbReference type="SUPFAM" id="SSF46894">
    <property type="entry name" value="C-terminal effector domain of the bipartite response regulators"/>
    <property type="match status" value="1"/>
</dbReference>
<dbReference type="GO" id="GO:0006355">
    <property type="term" value="P:regulation of DNA-templated transcription"/>
    <property type="evidence" value="ECO:0007669"/>
    <property type="project" value="InterPro"/>
</dbReference>
<dbReference type="InterPro" id="IPR016032">
    <property type="entry name" value="Sig_transdc_resp-reg_C-effctor"/>
</dbReference>
<evidence type="ECO:0000313" key="5">
    <source>
        <dbReference type="EMBL" id="ONH25253.1"/>
    </source>
</evidence>
<evidence type="ECO:0000313" key="6">
    <source>
        <dbReference type="Proteomes" id="UP000188929"/>
    </source>
</evidence>
<dbReference type="InterPro" id="IPR036388">
    <property type="entry name" value="WH-like_DNA-bd_sf"/>
</dbReference>
<feature type="domain" description="HTH luxR-type" evidence="4">
    <location>
        <begin position="854"/>
        <end position="919"/>
    </location>
</feature>
<evidence type="ECO:0000259" key="4">
    <source>
        <dbReference type="PROSITE" id="PS50043"/>
    </source>
</evidence>
<keyword evidence="2" id="KW-0067">ATP-binding</keyword>
<gene>
    <name evidence="5" type="ORF">BL253_28175</name>
</gene>
<dbReference type="GO" id="GO:0005737">
    <property type="term" value="C:cytoplasm"/>
    <property type="evidence" value="ECO:0007669"/>
    <property type="project" value="TreeGrafter"/>
</dbReference>
<dbReference type="STRING" id="1834516.BL253_28175"/>
<dbReference type="GO" id="GO:0003677">
    <property type="term" value="F:DNA binding"/>
    <property type="evidence" value="ECO:0007669"/>
    <property type="project" value="InterPro"/>
</dbReference>
<evidence type="ECO:0000256" key="2">
    <source>
        <dbReference type="ARBA" id="ARBA00022840"/>
    </source>
</evidence>
<dbReference type="Pfam" id="PF13191">
    <property type="entry name" value="AAA_16"/>
    <property type="match status" value="1"/>
</dbReference>
<sequence length="939" mass="100193">MASPAPRGAAPAELVGRARELEIVEELLDDLVVDGRPVLFLGEAGIGKSALLEHAAREARARGYTVLRADGVEFESDIGYSSLNQGLLPIRRYIDGLDPAHVHALGVVLGMRSGDQPDRLVVSTATLHLLQAAAARAPVLFLGDDLQWADPRSQEVFFFLTRRLSGTRIGMLGTARPGYGGAMTLGRVEHHLGPLEPADADRLLRQRFPTLAPRIRGRLLSEARGNPLALLELPPALSPPIQAGRMSAPPTLPLSSRLQSVFAARISSLPADVQDLLLLAALDGTGDLGVLRAAGGGDEIGGLDDAERSGLVQVNLADRRLVFRHPLTRSAVVESATESRRRQAHTRLAAAWAHDLDKQAWHLGEAALGSDESLAALLEARGRRALARGDFGGLPSLLRSAELSPDPAQRSRRIAEAAFVAAHKSGAPAHLARSIADLREAEPGTETALFLAATTAWLIVDSGEDLENGFRILTAAIEAIRPEVDRSGPAMRTSLRVLSLVCVYAARPDLAQQVLELLRKVGVADAVRDRLTSVLDPAGTPPEVLAAIDQDLADLRSTDDPVEVVRLGSQVDFLDRLSRCRPTLERLLVVESGGVQLTEEVDVRRLLAEEAWFSGRWERGLALCEEIEAMADTFHLRRPKVGVYVVRGLISAATGSWGAMRQCADQLRAWTLGGGGRLTQLIGHLILAQHAAAIGDFEEAFARASTLMGDGGGPSSFMPIALWALLDFAEAATRSGRIDVARRFAATLRQRGLGRLSPRYAMITDAAGALVASDGAEAAAAFARALGRPGADAWVFDHSRVALLATERLAVDGASDLAASWAGVASEGFTALSARPWLERLGKAHETIAGIPSQPTAPAGLTPTEYKIVSLAAEGLTNKEIGRRLYLSPRTVSTYLYKAFPKLDVTTRAGLRDALGRAELPRRGSSAGEPRPTGHRAAD</sequence>
<dbReference type="PANTHER" id="PTHR16305:SF35">
    <property type="entry name" value="TRANSCRIPTIONAL ACTIVATOR DOMAIN"/>
    <property type="match status" value="1"/>
</dbReference>
<evidence type="ECO:0000256" key="1">
    <source>
        <dbReference type="ARBA" id="ARBA00022741"/>
    </source>
</evidence>